<gene>
    <name evidence="2" type="ORF">RM844_31785</name>
</gene>
<keyword evidence="3" id="KW-1185">Reference proteome</keyword>
<feature type="region of interest" description="Disordered" evidence="1">
    <location>
        <begin position="101"/>
        <end position="124"/>
    </location>
</feature>
<comment type="caution">
    <text evidence="2">The sequence shown here is derived from an EMBL/GenBank/DDBJ whole genome shotgun (WGS) entry which is preliminary data.</text>
</comment>
<dbReference type="Proteomes" id="UP001183410">
    <property type="component" value="Unassembled WGS sequence"/>
</dbReference>
<evidence type="ECO:0000256" key="1">
    <source>
        <dbReference type="SAM" id="MobiDB-lite"/>
    </source>
</evidence>
<evidence type="ECO:0000313" key="3">
    <source>
        <dbReference type="Proteomes" id="UP001183410"/>
    </source>
</evidence>
<organism evidence="2 3">
    <name type="scientific">Streptomyces chisholmiae</name>
    <dbReference type="NCBI Taxonomy" id="3075540"/>
    <lineage>
        <taxon>Bacteria</taxon>
        <taxon>Bacillati</taxon>
        <taxon>Actinomycetota</taxon>
        <taxon>Actinomycetes</taxon>
        <taxon>Kitasatosporales</taxon>
        <taxon>Streptomycetaceae</taxon>
        <taxon>Streptomyces</taxon>
    </lineage>
</organism>
<sequence length="124" mass="13572">MPTPNEQQIPEGWNQPHLSPAAVFAPDRITICTTYQLAVMDAGQSARDAHLEAALRHLRAATKDAGTSAPTSRQNQVLAAIEREASYGQRAAARAELAARKDARANQRARRTNYRLTLPRTRGA</sequence>
<name>A0ABU2K0Y2_9ACTN</name>
<dbReference type="RefSeq" id="WP_311670924.1">
    <property type="nucleotide sequence ID" value="NZ_JAVREO010000040.1"/>
</dbReference>
<proteinExistence type="predicted"/>
<dbReference type="EMBL" id="JAVREO010000040">
    <property type="protein sequence ID" value="MDT0270860.1"/>
    <property type="molecule type" value="Genomic_DNA"/>
</dbReference>
<reference evidence="3" key="1">
    <citation type="submission" date="2023-07" db="EMBL/GenBank/DDBJ databases">
        <title>30 novel species of actinomycetes from the DSMZ collection.</title>
        <authorList>
            <person name="Nouioui I."/>
        </authorList>
    </citation>
    <scope>NUCLEOTIDE SEQUENCE [LARGE SCALE GENOMIC DNA]</scope>
    <source>
        <strain evidence="3">DSM 44915</strain>
    </source>
</reference>
<protein>
    <submittedName>
        <fullName evidence="2">Uncharacterized protein</fullName>
    </submittedName>
</protein>
<evidence type="ECO:0000313" key="2">
    <source>
        <dbReference type="EMBL" id="MDT0270860.1"/>
    </source>
</evidence>
<accession>A0ABU2K0Y2</accession>